<sequence>MVSGSTDRSGLRAAREADWARLEDILRRAERGSIKALPDEELLALPVLYRGALSSLSVARETSLDHALVTYLEGLCARAYFFVYGVRTSPGQRLAAFFVHDWPAAVRALWRETLISLALTVIGTLSGYLLVSADPAWYASFVPPELAGGRDFSADTNFLRETLYHPSGASGLGFFSTFLFTHNSQVTIMCFALGFAFAVPTAMLLIYNGAMLGAILALYISHGLGTGIGGWLIIHGSTEMFAIILGGAAGIRIGWAIVFPGDATRIDAAASAGRTAATAMAGVVVMLMCAGLLEGYGRQLVTSDVARYAIGLAMLAWWLGYYYLPRRRRIAENG</sequence>
<keyword evidence="1" id="KW-1133">Transmembrane helix</keyword>
<keyword evidence="1" id="KW-0472">Membrane</keyword>
<evidence type="ECO:0000313" key="3">
    <source>
        <dbReference type="Proteomes" id="UP000321249"/>
    </source>
</evidence>
<feature type="transmembrane region" description="Helical" evidence="1">
    <location>
        <begin position="214"/>
        <end position="234"/>
    </location>
</feature>
<dbReference type="Pfam" id="PF01944">
    <property type="entry name" value="SpoIIM"/>
    <property type="match status" value="1"/>
</dbReference>
<feature type="transmembrane region" description="Helical" evidence="1">
    <location>
        <begin position="114"/>
        <end position="131"/>
    </location>
</feature>
<feature type="transmembrane region" description="Helical" evidence="1">
    <location>
        <begin position="186"/>
        <end position="207"/>
    </location>
</feature>
<dbReference type="EMBL" id="VOQQ01000001">
    <property type="protein sequence ID" value="TXC64125.1"/>
    <property type="molecule type" value="Genomic_DNA"/>
</dbReference>
<dbReference type="PANTHER" id="PTHR35337:SF1">
    <property type="entry name" value="SLR1478 PROTEIN"/>
    <property type="match status" value="1"/>
</dbReference>
<evidence type="ECO:0000313" key="2">
    <source>
        <dbReference type="EMBL" id="TXC64125.1"/>
    </source>
</evidence>
<protein>
    <submittedName>
        <fullName evidence="2">Stage II sporulation protein M</fullName>
    </submittedName>
</protein>
<dbReference type="InterPro" id="IPR002798">
    <property type="entry name" value="SpoIIM-like"/>
</dbReference>
<proteinExistence type="predicted"/>
<dbReference type="OrthoDB" id="7699993at2"/>
<organism evidence="2 3">
    <name type="scientific">Allosphingosinicella ginsenosidimutans</name>
    <dbReference type="NCBI Taxonomy" id="1176539"/>
    <lineage>
        <taxon>Bacteria</taxon>
        <taxon>Pseudomonadati</taxon>
        <taxon>Pseudomonadota</taxon>
        <taxon>Alphaproteobacteria</taxon>
        <taxon>Sphingomonadales</taxon>
        <taxon>Sphingomonadaceae</taxon>
        <taxon>Allosphingosinicella</taxon>
    </lineage>
</organism>
<dbReference type="AlphaFoldDB" id="A0A5C6TW79"/>
<name>A0A5C6TW79_9SPHN</name>
<dbReference type="PANTHER" id="PTHR35337">
    <property type="entry name" value="SLR1478 PROTEIN"/>
    <property type="match status" value="1"/>
</dbReference>
<keyword evidence="3" id="KW-1185">Reference proteome</keyword>
<evidence type="ECO:0000256" key="1">
    <source>
        <dbReference type="SAM" id="Phobius"/>
    </source>
</evidence>
<reference evidence="2 3" key="1">
    <citation type="journal article" date="2015" name="J. Microbiol.">
        <title>Sphingosinicella ginsenosidimutans sp. nov., with ginsenoside converting activity.</title>
        <authorList>
            <person name="Kim J.K."/>
            <person name="Kang M.S."/>
            <person name="Park S.C."/>
            <person name="Kim K.M."/>
            <person name="Choi K."/>
            <person name="Yoon M.H."/>
            <person name="Im W.T."/>
        </authorList>
    </citation>
    <scope>NUCLEOTIDE SEQUENCE [LARGE SCALE GENOMIC DNA]</scope>
    <source>
        <strain evidence="2 3">BS-11</strain>
    </source>
</reference>
<dbReference type="Proteomes" id="UP000321249">
    <property type="component" value="Unassembled WGS sequence"/>
</dbReference>
<feature type="transmembrane region" description="Helical" evidence="1">
    <location>
        <begin position="305"/>
        <end position="324"/>
    </location>
</feature>
<feature type="transmembrane region" description="Helical" evidence="1">
    <location>
        <begin position="271"/>
        <end position="293"/>
    </location>
</feature>
<gene>
    <name evidence="2" type="ORF">FRZ32_10925</name>
</gene>
<feature type="transmembrane region" description="Helical" evidence="1">
    <location>
        <begin position="240"/>
        <end position="259"/>
    </location>
</feature>
<accession>A0A5C6TW79</accession>
<comment type="caution">
    <text evidence="2">The sequence shown here is derived from an EMBL/GenBank/DDBJ whole genome shotgun (WGS) entry which is preliminary data.</text>
</comment>
<keyword evidence="1" id="KW-0812">Transmembrane</keyword>